<evidence type="ECO:0000313" key="8">
    <source>
        <dbReference type="Proteomes" id="UP000276133"/>
    </source>
</evidence>
<evidence type="ECO:0000256" key="5">
    <source>
        <dbReference type="SAM" id="MobiDB-lite"/>
    </source>
</evidence>
<dbReference type="InterPro" id="IPR013083">
    <property type="entry name" value="Znf_RING/FYVE/PHD"/>
</dbReference>
<feature type="domain" description="Nitric oxide synthase-interacting protein zinc-finger" evidence="6">
    <location>
        <begin position="4"/>
        <end position="78"/>
    </location>
</feature>
<dbReference type="PANTHER" id="PTHR13063">
    <property type="entry name" value="ENOS INTERACTING PROTEIN"/>
    <property type="match status" value="1"/>
</dbReference>
<dbReference type="AlphaFoldDB" id="A0A3M7SFF6"/>
<dbReference type="Proteomes" id="UP000276133">
    <property type="component" value="Unassembled WGS sequence"/>
</dbReference>
<evidence type="ECO:0000313" key="7">
    <source>
        <dbReference type="EMBL" id="RNA34415.1"/>
    </source>
</evidence>
<dbReference type="InterPro" id="IPR016818">
    <property type="entry name" value="NOSIP"/>
</dbReference>
<keyword evidence="8" id="KW-1185">Reference proteome</keyword>
<keyword evidence="3 4" id="KW-0539">Nucleus</keyword>
<dbReference type="PIRSF" id="PIRSF023577">
    <property type="entry name" value="ENOS_interacting"/>
    <property type="match status" value="1"/>
</dbReference>
<evidence type="ECO:0000256" key="3">
    <source>
        <dbReference type="ARBA" id="ARBA00023242"/>
    </source>
</evidence>
<feature type="region of interest" description="Disordered" evidence="5">
    <location>
        <begin position="1"/>
        <end position="28"/>
    </location>
</feature>
<dbReference type="STRING" id="10195.A0A3M7SFF6"/>
<dbReference type="PANTHER" id="PTHR13063:SF10">
    <property type="entry name" value="NITRIC OXIDE SYNTHASE-INTERACTING PROTEIN"/>
    <property type="match status" value="1"/>
</dbReference>
<protein>
    <submittedName>
        <fullName evidence="7">Nitric oxide synthase-interacting</fullName>
    </submittedName>
</protein>
<feature type="region of interest" description="Disordered" evidence="5">
    <location>
        <begin position="118"/>
        <end position="138"/>
    </location>
</feature>
<feature type="compositionally biased region" description="Basic and acidic residues" evidence="5">
    <location>
        <begin position="118"/>
        <end position="129"/>
    </location>
</feature>
<gene>
    <name evidence="7" type="ORF">BpHYR1_000883</name>
</gene>
<dbReference type="CDD" id="cd16661">
    <property type="entry name" value="RING-Ubox1_NOSIP"/>
    <property type="match status" value="1"/>
</dbReference>
<evidence type="ECO:0000256" key="1">
    <source>
        <dbReference type="ARBA" id="ARBA00004123"/>
    </source>
</evidence>
<evidence type="ECO:0000256" key="2">
    <source>
        <dbReference type="ARBA" id="ARBA00008126"/>
    </source>
</evidence>
<accession>A0A3M7SFF6</accession>
<dbReference type="Pfam" id="PF15906">
    <property type="entry name" value="zf-NOSIP"/>
    <property type="match status" value="1"/>
</dbReference>
<evidence type="ECO:0000256" key="4">
    <source>
        <dbReference type="PIRNR" id="PIRNR023577"/>
    </source>
</evidence>
<dbReference type="Gene3D" id="3.30.40.10">
    <property type="entry name" value="Zinc/RING finger domain, C3HC4 (zinc finger)"/>
    <property type="match status" value="2"/>
</dbReference>
<proteinExistence type="inferred from homology"/>
<organism evidence="7 8">
    <name type="scientific">Brachionus plicatilis</name>
    <name type="common">Marine rotifer</name>
    <name type="synonym">Brachionus muelleri</name>
    <dbReference type="NCBI Taxonomy" id="10195"/>
    <lineage>
        <taxon>Eukaryota</taxon>
        <taxon>Metazoa</taxon>
        <taxon>Spiralia</taxon>
        <taxon>Gnathifera</taxon>
        <taxon>Rotifera</taxon>
        <taxon>Eurotatoria</taxon>
        <taxon>Monogononta</taxon>
        <taxon>Pseudotrocha</taxon>
        <taxon>Ploima</taxon>
        <taxon>Brachionidae</taxon>
        <taxon>Brachionus</taxon>
    </lineage>
</organism>
<reference evidence="7 8" key="1">
    <citation type="journal article" date="2018" name="Sci. Rep.">
        <title>Genomic signatures of local adaptation to the degree of environmental predictability in rotifers.</title>
        <authorList>
            <person name="Franch-Gras L."/>
            <person name="Hahn C."/>
            <person name="Garcia-Roger E.M."/>
            <person name="Carmona M.J."/>
            <person name="Serra M."/>
            <person name="Gomez A."/>
        </authorList>
    </citation>
    <scope>NUCLEOTIDE SEQUENCE [LARGE SCALE GENOMIC DNA]</scope>
    <source>
        <strain evidence="7">HYR1</strain>
    </source>
</reference>
<evidence type="ECO:0000259" key="6">
    <source>
        <dbReference type="Pfam" id="PF15906"/>
    </source>
</evidence>
<dbReference type="CDD" id="cd16662">
    <property type="entry name" value="RING-Ubox2_NOSIP"/>
    <property type="match status" value="1"/>
</dbReference>
<dbReference type="GO" id="GO:0005634">
    <property type="term" value="C:nucleus"/>
    <property type="evidence" value="ECO:0007669"/>
    <property type="project" value="UniProtKB-SubCell"/>
</dbReference>
<comment type="caution">
    <text evidence="7">The sequence shown here is derived from an EMBL/GenBank/DDBJ whole genome shotgun (WGS) entry which is preliminary data.</text>
</comment>
<dbReference type="SUPFAM" id="SSF57850">
    <property type="entry name" value="RING/U-box"/>
    <property type="match status" value="1"/>
</dbReference>
<dbReference type="GO" id="GO:0061630">
    <property type="term" value="F:ubiquitin protein ligase activity"/>
    <property type="evidence" value="ECO:0007669"/>
    <property type="project" value="InterPro"/>
</dbReference>
<dbReference type="InterPro" id="IPR031790">
    <property type="entry name" value="Znf-NOSIP"/>
</dbReference>
<comment type="subcellular location">
    <subcellularLocation>
        <location evidence="1 4">Nucleus</location>
    </subcellularLocation>
</comment>
<comment type="similarity">
    <text evidence="2 4">Belongs to the NOSIP family.</text>
</comment>
<name>A0A3M7SFF6_BRAPC</name>
<dbReference type="EMBL" id="REGN01001483">
    <property type="protein sequence ID" value="RNA34415.1"/>
    <property type="molecule type" value="Genomic_DNA"/>
</dbReference>
<sequence>MTRHSKNATAGPTYTYHEKTKDSKASGYGTKDVRLSKDAIKDFDCCSLSLHPCINPVITSEGWIYEKEAILEYILHKKLENAKVLKRYQKQKEEHDKEMKDLADIESKEKLDKFMKTEGKLVSSSDKEASTSSKNTENIKSVSNMQGELRKKLPSFWIPSLSPASSTKGELKKPDTTIYCPMSGKPISMKDLLDVKFKLLNENVDKSKLVAKSERYVCPVSNDILGNSAQCVVLRTSGSVVTAEVAEKIIRKEMVDPINGKKMTDKDFIYIQRGGTGFAGSGVSLTSKKNAPAMQ</sequence>
<dbReference type="OrthoDB" id="116827at2759"/>